<dbReference type="GeneID" id="5470795"/>
<dbReference type="KEGG" id="vg:5470795"/>
<proteinExistence type="predicted"/>
<protein>
    <submittedName>
        <fullName evidence="1">Uncharacterized protein z606L</fullName>
    </submittedName>
</protein>
<dbReference type="RefSeq" id="YP_001427087.1">
    <property type="nucleotide sequence ID" value="NC_008724.1"/>
</dbReference>
<evidence type="ECO:0000313" key="2">
    <source>
        <dbReference type="Proteomes" id="UP000202420"/>
    </source>
</evidence>
<reference evidence="1 2" key="1">
    <citation type="submission" date="2006-09" db="EMBL/GenBank/DDBJ databases">
        <title>Sequence and annotation of the 288-kb ATCV-1 virus that infects an endosymbiotic Chlorella strain of the heliozoon Acanthocystis turfacea.</title>
        <authorList>
            <person name="Fitzgerald L.A."/>
            <person name="Graves M.V."/>
            <person name="Li X."/>
            <person name="Pfitzner A.J.P."/>
            <person name="Hartigan J."/>
            <person name="Van Etten J.L."/>
        </authorList>
    </citation>
    <scope>NUCLEOTIDE SEQUENCE [LARGE SCALE GENOMIC DNA]</scope>
    <source>
        <strain evidence="1 2">ATCV-1</strain>
    </source>
</reference>
<accession>A7K9L6</accession>
<dbReference type="Proteomes" id="UP000202420">
    <property type="component" value="Segment"/>
</dbReference>
<dbReference type="EMBL" id="EF101928">
    <property type="protein sequence ID" value="ABT16740.1"/>
    <property type="molecule type" value="Genomic_DNA"/>
</dbReference>
<keyword evidence="2" id="KW-1185">Reference proteome</keyword>
<gene>
    <name evidence="1" type="primary">z606L</name>
    <name evidence="1" type="ORF">ATCV1_z606L</name>
</gene>
<organism evidence="1 2">
    <name type="scientific">Chlorovirus heliozoae</name>
    <dbReference type="NCBI Taxonomy" id="322019"/>
    <lineage>
        <taxon>Viruses</taxon>
        <taxon>Varidnaviria</taxon>
        <taxon>Bamfordvirae</taxon>
        <taxon>Nucleocytoviricota</taxon>
        <taxon>Megaviricetes</taxon>
        <taxon>Algavirales</taxon>
        <taxon>Phycodnaviridae</taxon>
        <taxon>Chlorovirus</taxon>
    </lineage>
</organism>
<evidence type="ECO:0000313" key="1">
    <source>
        <dbReference type="EMBL" id="ABT16740.1"/>
    </source>
</evidence>
<sequence>MTFTLRKVWVGKDLINRCTRGGAPGRHLIEEVLQIILHVELINMIRHIKAEVIADDFLGARSLGNGIPPCDERVHELAECVHVNGLANGEQGLVGAEHAFCDLGSNVARGAQCIADRHTALIFR</sequence>
<name>A7K9L6_9PHYC</name>